<evidence type="ECO:0000256" key="9">
    <source>
        <dbReference type="ARBA" id="ARBA00047928"/>
    </source>
</evidence>
<reference evidence="13 14" key="1">
    <citation type="journal article" date="2015" name="Fungal Genet. Biol.">
        <title>Evolution of novel wood decay mechanisms in Agaricales revealed by the genome sequences of Fistulina hepatica and Cylindrobasidium torrendii.</title>
        <authorList>
            <person name="Floudas D."/>
            <person name="Held B.W."/>
            <person name="Riley R."/>
            <person name="Nagy L.G."/>
            <person name="Koehler G."/>
            <person name="Ransdell A.S."/>
            <person name="Younus H."/>
            <person name="Chow J."/>
            <person name="Chiniquy J."/>
            <person name="Lipzen A."/>
            <person name="Tritt A."/>
            <person name="Sun H."/>
            <person name="Haridas S."/>
            <person name="LaButti K."/>
            <person name="Ohm R.A."/>
            <person name="Kues U."/>
            <person name="Blanchette R.A."/>
            <person name="Grigoriev I.V."/>
            <person name="Minto R.E."/>
            <person name="Hibbett D.S."/>
        </authorList>
    </citation>
    <scope>NUCLEOTIDE SEQUENCE [LARGE SCALE GENOMIC DNA]</scope>
    <source>
        <strain evidence="13 14">FP15055 ss-10</strain>
    </source>
</reference>
<evidence type="ECO:0000256" key="2">
    <source>
        <dbReference type="ARBA" id="ARBA00005184"/>
    </source>
</evidence>
<dbReference type="EMBL" id="KN880437">
    <property type="protein sequence ID" value="KIY73292.1"/>
    <property type="molecule type" value="Genomic_DNA"/>
</dbReference>
<dbReference type="InterPro" id="IPR000070">
    <property type="entry name" value="Pectinesterase_cat"/>
</dbReference>
<evidence type="ECO:0000256" key="10">
    <source>
        <dbReference type="PROSITE-ProRule" id="PRU10040"/>
    </source>
</evidence>
<dbReference type="AlphaFoldDB" id="A0A0D7BSC4"/>
<dbReference type="EC" id="3.1.1.11" evidence="4 11"/>
<dbReference type="Pfam" id="PF01095">
    <property type="entry name" value="Pectinesterase"/>
    <property type="match status" value="1"/>
</dbReference>
<protein>
    <recommendedName>
        <fullName evidence="4 11">Pectinesterase</fullName>
        <ecNumber evidence="4 11">3.1.1.11</ecNumber>
    </recommendedName>
</protein>
<dbReference type="PROSITE" id="PS00503">
    <property type="entry name" value="PECTINESTERASE_2"/>
    <property type="match status" value="1"/>
</dbReference>
<feature type="signal peptide" evidence="11">
    <location>
        <begin position="1"/>
        <end position="20"/>
    </location>
</feature>
<dbReference type="Proteomes" id="UP000054007">
    <property type="component" value="Unassembled WGS sequence"/>
</dbReference>
<keyword evidence="6 11" id="KW-0732">Signal</keyword>
<evidence type="ECO:0000256" key="4">
    <source>
        <dbReference type="ARBA" id="ARBA00013229"/>
    </source>
</evidence>
<dbReference type="PANTHER" id="PTHR31321">
    <property type="entry name" value="ACYL-COA THIOESTER HYDROLASE YBHC-RELATED"/>
    <property type="match status" value="1"/>
</dbReference>
<comment type="catalytic activity">
    <reaction evidence="9 11">
        <text>[(1-&gt;4)-alpha-D-galacturonosyl methyl ester](n) + n H2O = [(1-&gt;4)-alpha-D-galacturonosyl](n) + n methanol + n H(+)</text>
        <dbReference type="Rhea" id="RHEA:22380"/>
        <dbReference type="Rhea" id="RHEA-COMP:14570"/>
        <dbReference type="Rhea" id="RHEA-COMP:14573"/>
        <dbReference type="ChEBI" id="CHEBI:15377"/>
        <dbReference type="ChEBI" id="CHEBI:15378"/>
        <dbReference type="ChEBI" id="CHEBI:17790"/>
        <dbReference type="ChEBI" id="CHEBI:140522"/>
        <dbReference type="ChEBI" id="CHEBI:140523"/>
        <dbReference type="EC" id="3.1.1.11"/>
    </reaction>
</comment>
<dbReference type="FunFam" id="2.160.20.10:FF:000014">
    <property type="entry name" value="Pectinesterase"/>
    <property type="match status" value="1"/>
</dbReference>
<evidence type="ECO:0000313" key="14">
    <source>
        <dbReference type="Proteomes" id="UP000054007"/>
    </source>
</evidence>
<keyword evidence="11" id="KW-0961">Cell wall biogenesis/degradation</keyword>
<dbReference type="OrthoDB" id="2019149at2759"/>
<name>A0A0D7BSC4_9AGAR</name>
<accession>A0A0D7BSC4</accession>
<evidence type="ECO:0000313" key="13">
    <source>
        <dbReference type="EMBL" id="KIY73292.1"/>
    </source>
</evidence>
<proteinExistence type="inferred from homology"/>
<keyword evidence="5 11" id="KW-0964">Secreted</keyword>
<comment type="subcellular location">
    <subcellularLocation>
        <location evidence="1 11">Secreted</location>
    </subcellularLocation>
</comment>
<keyword evidence="7 11" id="KW-0378">Hydrolase</keyword>
<dbReference type="UniPathway" id="UPA00545">
    <property type="reaction ID" value="UER00823"/>
</dbReference>
<comment type="pathway">
    <text evidence="2 11">Glycan metabolism; pectin degradation; 2-dehydro-3-deoxy-D-gluconate from pectin: step 1/5.</text>
</comment>
<dbReference type="STRING" id="1314674.A0A0D7BSC4"/>
<dbReference type="SUPFAM" id="SSF51126">
    <property type="entry name" value="Pectin lyase-like"/>
    <property type="match status" value="1"/>
</dbReference>
<dbReference type="GO" id="GO:0005576">
    <property type="term" value="C:extracellular region"/>
    <property type="evidence" value="ECO:0007669"/>
    <property type="project" value="UniProtKB-SubCell"/>
</dbReference>
<evidence type="ECO:0000256" key="7">
    <source>
        <dbReference type="ARBA" id="ARBA00022801"/>
    </source>
</evidence>
<evidence type="ECO:0000256" key="5">
    <source>
        <dbReference type="ARBA" id="ARBA00022525"/>
    </source>
</evidence>
<evidence type="ECO:0000256" key="11">
    <source>
        <dbReference type="RuleBase" id="RU000589"/>
    </source>
</evidence>
<keyword evidence="8 11" id="KW-0063">Aspartyl esterase</keyword>
<dbReference type="InterPro" id="IPR033131">
    <property type="entry name" value="Pectinesterase_Asp_AS"/>
</dbReference>
<sequence>MLQLSWTLCAFAAVVSSAFASPARTLGLGRRADSPPDGALVVGGDGDYSTVQAAVDALPDDDTDQIIFIYAGTYNEQVYIDRSGFTTIQGETSDASSYTGNTVTITQATSAGEVSNNDETATLRVHTDKFALYNVNLVNSFGQASSDGQALALSAYGSSAYYGVSFVSWQDTVLAQSGVQFYGSSYIEGATDYIFGQDACAFFHKCTIASAGAGYITANGRESSDGDSIYVINESNIITADSASDDLSGKVYLGRPWREYARVVFTSNTLGNLINSEGWRIWNSGDERTDNVLFAEYASSGDGANDDGRADFATILSSASGYSISDILGSDYADWVDASYI</sequence>
<feature type="domain" description="Pectinesterase catalytic" evidence="12">
    <location>
        <begin position="43"/>
        <end position="315"/>
    </location>
</feature>
<dbReference type="GO" id="GO:0045490">
    <property type="term" value="P:pectin catabolic process"/>
    <property type="evidence" value="ECO:0007669"/>
    <property type="project" value="UniProtKB-UniRule"/>
</dbReference>
<feature type="active site" evidence="10">
    <location>
        <position position="192"/>
    </location>
</feature>
<dbReference type="InterPro" id="IPR011050">
    <property type="entry name" value="Pectin_lyase_fold/virulence"/>
</dbReference>
<evidence type="ECO:0000256" key="6">
    <source>
        <dbReference type="ARBA" id="ARBA00022729"/>
    </source>
</evidence>
<dbReference type="Gene3D" id="2.160.20.10">
    <property type="entry name" value="Single-stranded right-handed beta-helix, Pectin lyase-like"/>
    <property type="match status" value="1"/>
</dbReference>
<dbReference type="GO" id="GO:0030599">
    <property type="term" value="F:pectinesterase activity"/>
    <property type="evidence" value="ECO:0007669"/>
    <property type="project" value="UniProtKB-UniRule"/>
</dbReference>
<evidence type="ECO:0000256" key="8">
    <source>
        <dbReference type="ARBA" id="ARBA00023085"/>
    </source>
</evidence>
<organism evidence="13 14">
    <name type="scientific">Cylindrobasidium torrendii FP15055 ss-10</name>
    <dbReference type="NCBI Taxonomy" id="1314674"/>
    <lineage>
        <taxon>Eukaryota</taxon>
        <taxon>Fungi</taxon>
        <taxon>Dikarya</taxon>
        <taxon>Basidiomycota</taxon>
        <taxon>Agaricomycotina</taxon>
        <taxon>Agaricomycetes</taxon>
        <taxon>Agaricomycetidae</taxon>
        <taxon>Agaricales</taxon>
        <taxon>Marasmiineae</taxon>
        <taxon>Physalacriaceae</taxon>
        <taxon>Cylindrobasidium</taxon>
    </lineage>
</organism>
<evidence type="ECO:0000256" key="3">
    <source>
        <dbReference type="ARBA" id="ARBA00008891"/>
    </source>
</evidence>
<gene>
    <name evidence="13" type="ORF">CYLTODRAFT_387389</name>
</gene>
<comment type="similarity">
    <text evidence="3">Belongs to the pectinesterase family.</text>
</comment>
<evidence type="ECO:0000259" key="12">
    <source>
        <dbReference type="Pfam" id="PF01095"/>
    </source>
</evidence>
<evidence type="ECO:0000256" key="1">
    <source>
        <dbReference type="ARBA" id="ARBA00004613"/>
    </source>
</evidence>
<dbReference type="PANTHER" id="PTHR31321:SF127">
    <property type="entry name" value="PECTINESTERASE"/>
    <property type="match status" value="1"/>
</dbReference>
<comment type="function">
    <text evidence="11">Involved in maceration and soft-rotting of plant tissue.</text>
</comment>
<keyword evidence="14" id="KW-1185">Reference proteome</keyword>
<dbReference type="InterPro" id="IPR012334">
    <property type="entry name" value="Pectin_lyas_fold"/>
</dbReference>
<feature type="chain" id="PRO_5005115176" description="Pectinesterase" evidence="11">
    <location>
        <begin position="21"/>
        <end position="341"/>
    </location>
</feature>
<dbReference type="GO" id="GO:0042545">
    <property type="term" value="P:cell wall modification"/>
    <property type="evidence" value="ECO:0007669"/>
    <property type="project" value="UniProtKB-UniRule"/>
</dbReference>